<gene>
    <name evidence="1" type="ORF">S01H4_39182</name>
</gene>
<dbReference type="SUPFAM" id="SSF102114">
    <property type="entry name" value="Radical SAM enzymes"/>
    <property type="match status" value="1"/>
</dbReference>
<name>X1BMZ9_9ZZZZ</name>
<feature type="non-terminal residue" evidence="1">
    <location>
        <position position="1"/>
    </location>
</feature>
<reference evidence="1" key="1">
    <citation type="journal article" date="2014" name="Front. Microbiol.">
        <title>High frequency of phylogenetically diverse reductive dehalogenase-homologous genes in deep subseafloor sedimentary metagenomes.</title>
        <authorList>
            <person name="Kawai M."/>
            <person name="Futagami T."/>
            <person name="Toyoda A."/>
            <person name="Takaki Y."/>
            <person name="Nishi S."/>
            <person name="Hori S."/>
            <person name="Arai W."/>
            <person name="Tsubouchi T."/>
            <person name="Morono Y."/>
            <person name="Uchiyama I."/>
            <person name="Ito T."/>
            <person name="Fujiyama A."/>
            <person name="Inagaki F."/>
            <person name="Takami H."/>
        </authorList>
    </citation>
    <scope>NUCLEOTIDE SEQUENCE</scope>
    <source>
        <strain evidence="1">Expedition CK06-06</strain>
    </source>
</reference>
<proteinExistence type="predicted"/>
<dbReference type="AlphaFoldDB" id="X1BMZ9"/>
<dbReference type="InterPro" id="IPR058240">
    <property type="entry name" value="rSAM_sf"/>
</dbReference>
<protein>
    <submittedName>
        <fullName evidence="1">Uncharacterized protein</fullName>
    </submittedName>
</protein>
<evidence type="ECO:0000313" key="1">
    <source>
        <dbReference type="EMBL" id="GAG97319.1"/>
    </source>
</evidence>
<organism evidence="1">
    <name type="scientific">marine sediment metagenome</name>
    <dbReference type="NCBI Taxonomy" id="412755"/>
    <lineage>
        <taxon>unclassified sequences</taxon>
        <taxon>metagenomes</taxon>
        <taxon>ecological metagenomes</taxon>
    </lineage>
</organism>
<sequence length="216" mass="25260">GTRVLSVGVESTSQYKLDSMAKKQKVEMIWEKTKMILKTSIRPYYTALLFTPHDRIEDLLADLHGFRKLSSMGVGLSIEPYLIPLPGTVFWEEKIPMSMRWVDIEGTKVRIKKGFAWPPIDKKVREIFDCFENWYPKYKKYRFDKDGVTHREKNYQSGIILDALEIVLRIWGHRFEGKFTGGEAKRIYYDVENRVSDYNVDIVGDLVKGKEDAFPH</sequence>
<dbReference type="EMBL" id="BART01021196">
    <property type="protein sequence ID" value="GAG97319.1"/>
    <property type="molecule type" value="Genomic_DNA"/>
</dbReference>
<accession>X1BMZ9</accession>
<comment type="caution">
    <text evidence="1">The sequence shown here is derived from an EMBL/GenBank/DDBJ whole genome shotgun (WGS) entry which is preliminary data.</text>
</comment>